<feature type="transmembrane region" description="Helical" evidence="4">
    <location>
        <begin position="209"/>
        <end position="227"/>
    </location>
</feature>
<evidence type="ECO:0000259" key="5">
    <source>
        <dbReference type="PROSITE" id="PS50043"/>
    </source>
</evidence>
<dbReference type="Proteomes" id="UP001349994">
    <property type="component" value="Unassembled WGS sequence"/>
</dbReference>
<dbReference type="InterPro" id="IPR036388">
    <property type="entry name" value="WH-like_DNA-bd_sf"/>
</dbReference>
<dbReference type="PRINTS" id="PR00038">
    <property type="entry name" value="HTHLUXR"/>
</dbReference>
<organism evidence="6 7">
    <name type="scientific">Adlercreutzia wanghongyangiae</name>
    <dbReference type="NCBI Taxonomy" id="3111451"/>
    <lineage>
        <taxon>Bacteria</taxon>
        <taxon>Bacillati</taxon>
        <taxon>Actinomycetota</taxon>
        <taxon>Coriobacteriia</taxon>
        <taxon>Eggerthellales</taxon>
        <taxon>Eggerthellaceae</taxon>
        <taxon>Adlercreutzia</taxon>
    </lineage>
</organism>
<feature type="domain" description="HTH luxR-type" evidence="5">
    <location>
        <begin position="390"/>
        <end position="455"/>
    </location>
</feature>
<dbReference type="EMBL" id="JAYMFF010000011">
    <property type="protein sequence ID" value="MEC4176146.1"/>
    <property type="molecule type" value="Genomic_DNA"/>
</dbReference>
<evidence type="ECO:0000313" key="7">
    <source>
        <dbReference type="Proteomes" id="UP001349994"/>
    </source>
</evidence>
<comment type="caution">
    <text evidence="6">The sequence shown here is derived from an EMBL/GenBank/DDBJ whole genome shotgun (WGS) entry which is preliminary data.</text>
</comment>
<sequence>MICSGLMLTGTALSAVMYPLYCLVQVLVFLPLLFAPSLADRTPATAIAVTAACSMLAGATIAIVSIGDSMPFAVAFAGFLLAAAGPALFKPLLLLRMAHFPLNAIKFIVTGAFLARFFVMLLPMLLPASADVLVLLLGPLAAIFWILGSRSGSPRVAAPVCIAIAPRSLLPVAVAFAILTIGCTALSPLSVDPSFSYIGSGPFGGATGWIVTQSAAALIVVALLFAIPDLVYATAAKAMGTAAILAFVVFMGAGAIMVSWNVSLVALNLLMIIPLVAMVDFASYAAFRPARIIAGYLVAYEASVATGSLLGLAETTLSPLFGTVTVLGLALCCLVVIAVVWLATERNMDRFFWGQPLSLAHPADPDAADGTARHPAASPATPDVRATAEAIAAEHGLTARETDVLELLTRGRSSTFIAEELCLSPNTVRTHISRIYAKCDVHSKQELLTLAQNHES</sequence>
<dbReference type="RefSeq" id="WP_338210286.1">
    <property type="nucleotide sequence ID" value="NZ_JAYMFF010000011.1"/>
</dbReference>
<feature type="transmembrane region" description="Helical" evidence="4">
    <location>
        <begin position="266"/>
        <end position="287"/>
    </location>
</feature>
<keyword evidence="4" id="KW-0472">Membrane</keyword>
<dbReference type="InterPro" id="IPR016032">
    <property type="entry name" value="Sig_transdc_resp-reg_C-effctor"/>
</dbReference>
<feature type="transmembrane region" description="Helical" evidence="4">
    <location>
        <begin position="107"/>
        <end position="126"/>
    </location>
</feature>
<feature type="transmembrane region" description="Helical" evidence="4">
    <location>
        <begin position="46"/>
        <end position="66"/>
    </location>
</feature>
<keyword evidence="7" id="KW-1185">Reference proteome</keyword>
<keyword evidence="4" id="KW-1133">Transmembrane helix</keyword>
<dbReference type="Pfam" id="PF00196">
    <property type="entry name" value="GerE"/>
    <property type="match status" value="1"/>
</dbReference>
<dbReference type="PROSITE" id="PS00622">
    <property type="entry name" value="HTH_LUXR_1"/>
    <property type="match status" value="1"/>
</dbReference>
<dbReference type="SMART" id="SM00421">
    <property type="entry name" value="HTH_LUXR"/>
    <property type="match status" value="1"/>
</dbReference>
<keyword evidence="4" id="KW-0812">Transmembrane</keyword>
<evidence type="ECO:0000313" key="6">
    <source>
        <dbReference type="EMBL" id="MEC4176146.1"/>
    </source>
</evidence>
<dbReference type="PANTHER" id="PTHR44688:SF16">
    <property type="entry name" value="DNA-BINDING TRANSCRIPTIONAL ACTIVATOR DEVR_DOSR"/>
    <property type="match status" value="1"/>
</dbReference>
<feature type="transmembrane region" description="Helical" evidence="4">
    <location>
        <begin position="294"/>
        <end position="313"/>
    </location>
</feature>
<dbReference type="PANTHER" id="PTHR44688">
    <property type="entry name" value="DNA-BINDING TRANSCRIPTIONAL ACTIVATOR DEVR_DOSR"/>
    <property type="match status" value="1"/>
</dbReference>
<dbReference type="InterPro" id="IPR000792">
    <property type="entry name" value="Tscrpt_reg_LuxR_C"/>
</dbReference>
<reference evidence="6 7" key="1">
    <citation type="submission" date="2024-01" db="EMBL/GenBank/DDBJ databases">
        <title>novel species in genus Adlercreutzia.</title>
        <authorList>
            <person name="Liu X."/>
        </authorList>
    </citation>
    <scope>NUCLEOTIDE SEQUENCE [LARGE SCALE GENOMIC DNA]</scope>
    <source>
        <strain evidence="6 7">R7</strain>
    </source>
</reference>
<dbReference type="Gene3D" id="1.10.10.10">
    <property type="entry name" value="Winged helix-like DNA-binding domain superfamily/Winged helix DNA-binding domain"/>
    <property type="match status" value="1"/>
</dbReference>
<keyword evidence="3" id="KW-0804">Transcription</keyword>
<name>A0ABU6II58_9ACTN</name>
<accession>A0ABU6II58</accession>
<feature type="transmembrane region" description="Helical" evidence="4">
    <location>
        <begin position="239"/>
        <end position="260"/>
    </location>
</feature>
<feature type="transmembrane region" description="Helical" evidence="4">
    <location>
        <begin position="132"/>
        <end position="148"/>
    </location>
</feature>
<feature type="transmembrane region" description="Helical" evidence="4">
    <location>
        <begin position="169"/>
        <end position="189"/>
    </location>
</feature>
<dbReference type="SUPFAM" id="SSF46894">
    <property type="entry name" value="C-terminal effector domain of the bipartite response regulators"/>
    <property type="match status" value="1"/>
</dbReference>
<feature type="transmembrane region" description="Helical" evidence="4">
    <location>
        <begin position="319"/>
        <end position="343"/>
    </location>
</feature>
<keyword evidence="2" id="KW-0238">DNA-binding</keyword>
<feature type="transmembrane region" description="Helical" evidence="4">
    <location>
        <begin position="72"/>
        <end position="95"/>
    </location>
</feature>
<proteinExistence type="predicted"/>
<gene>
    <name evidence="6" type="ORF">VIN30_06770</name>
</gene>
<keyword evidence="1" id="KW-0805">Transcription regulation</keyword>
<evidence type="ECO:0000256" key="1">
    <source>
        <dbReference type="ARBA" id="ARBA00023015"/>
    </source>
</evidence>
<protein>
    <submittedName>
        <fullName evidence="6">LuxR C-terminal-related transcriptional regulator</fullName>
    </submittedName>
</protein>
<evidence type="ECO:0000256" key="3">
    <source>
        <dbReference type="ARBA" id="ARBA00023163"/>
    </source>
</evidence>
<dbReference type="PROSITE" id="PS50043">
    <property type="entry name" value="HTH_LUXR_2"/>
    <property type="match status" value="1"/>
</dbReference>
<feature type="transmembrane region" description="Helical" evidence="4">
    <location>
        <begin position="12"/>
        <end position="34"/>
    </location>
</feature>
<evidence type="ECO:0000256" key="2">
    <source>
        <dbReference type="ARBA" id="ARBA00023125"/>
    </source>
</evidence>
<dbReference type="CDD" id="cd06170">
    <property type="entry name" value="LuxR_C_like"/>
    <property type="match status" value="1"/>
</dbReference>
<evidence type="ECO:0000256" key="4">
    <source>
        <dbReference type="SAM" id="Phobius"/>
    </source>
</evidence>